<evidence type="ECO:0000313" key="1">
    <source>
        <dbReference type="EMBL" id="VEL07355.1"/>
    </source>
</evidence>
<proteinExistence type="predicted"/>
<comment type="caution">
    <text evidence="1">The sequence shown here is derived from an EMBL/GenBank/DDBJ whole genome shotgun (WGS) entry which is preliminary data.</text>
</comment>
<dbReference type="EMBL" id="CAAALY010001549">
    <property type="protein sequence ID" value="VEL07355.1"/>
    <property type="molecule type" value="Genomic_DNA"/>
</dbReference>
<accession>A0A448WB19</accession>
<keyword evidence="2" id="KW-1185">Reference proteome</keyword>
<evidence type="ECO:0000313" key="2">
    <source>
        <dbReference type="Proteomes" id="UP000784294"/>
    </source>
</evidence>
<sequence length="109" mass="11596">MSVAWRTKAQHGVIKRQSSIPTSIFLNRGTLLMALKFITLGSSQTPGSSSSDVDSAISARSGHSVAYMNPDHLGSLHVWIKSAKGLASSNTKHAISDGSPRLVSSFIKM</sequence>
<organism evidence="1 2">
    <name type="scientific">Protopolystoma xenopodis</name>
    <dbReference type="NCBI Taxonomy" id="117903"/>
    <lineage>
        <taxon>Eukaryota</taxon>
        <taxon>Metazoa</taxon>
        <taxon>Spiralia</taxon>
        <taxon>Lophotrochozoa</taxon>
        <taxon>Platyhelminthes</taxon>
        <taxon>Monogenea</taxon>
        <taxon>Polyopisthocotylea</taxon>
        <taxon>Polystomatidea</taxon>
        <taxon>Polystomatidae</taxon>
        <taxon>Protopolystoma</taxon>
    </lineage>
</organism>
<protein>
    <submittedName>
        <fullName evidence="1">Uncharacterized protein</fullName>
    </submittedName>
</protein>
<dbReference type="AlphaFoldDB" id="A0A448WB19"/>
<gene>
    <name evidence="1" type="ORF">PXEA_LOCUS795</name>
</gene>
<reference evidence="1" key="1">
    <citation type="submission" date="2018-11" db="EMBL/GenBank/DDBJ databases">
        <authorList>
            <consortium name="Pathogen Informatics"/>
        </authorList>
    </citation>
    <scope>NUCLEOTIDE SEQUENCE</scope>
</reference>
<name>A0A448WB19_9PLAT</name>
<dbReference type="Proteomes" id="UP000784294">
    <property type="component" value="Unassembled WGS sequence"/>
</dbReference>